<protein>
    <submittedName>
        <fullName evidence="1">Uncharacterized protein</fullName>
    </submittedName>
</protein>
<sequence>MPIYAQIVKAIPIFYDWYVKIYLHNIETFENPIKYWKDLNGITSGSRLYSRIFEEFEKGWTPDEKFYEVYNEINSNRKN</sequence>
<organism evidence="1 2">
    <name type="scientific">Acinetobacter phage KARL-1</name>
    <dbReference type="NCBI Taxonomy" id="2301662"/>
    <lineage>
        <taxon>Viruses</taxon>
        <taxon>Duplodnaviria</taxon>
        <taxon>Heunggongvirae</taxon>
        <taxon>Uroviricota</taxon>
        <taxon>Caudoviricetes</taxon>
        <taxon>Pantevenvirales</taxon>
        <taxon>Straboviridae</taxon>
        <taxon>Twarogvirinae</taxon>
        <taxon>Lazarusvirus</taxon>
        <taxon>Lazarusvirus karl</taxon>
    </lineage>
</organism>
<reference evidence="1 2" key="1">
    <citation type="journal article" date="2018" name="Sci. Rep.">
        <title>Enhanced antibacterial effect of the novel T4-like bacteriophage KARL-1 in combination with antibiotics against multi-drug resistant Acinetobacter baumannii.</title>
        <authorList>
            <person name="Jansen M."/>
            <person name="Wahida A."/>
            <person name="Latz S."/>
            <person name="Kruttgen A."/>
            <person name="Hafner H."/>
            <person name="Buhl E.M."/>
            <person name="Ritter K."/>
            <person name="Horz H.P."/>
        </authorList>
    </citation>
    <scope>NUCLEOTIDE SEQUENCE [LARGE SCALE GENOMIC DNA]</scope>
</reference>
<proteinExistence type="predicted"/>
<name>A0A385IIC2_9CAUD</name>
<dbReference type="Proteomes" id="UP000277855">
    <property type="component" value="Segment"/>
</dbReference>
<dbReference type="EMBL" id="MH713599">
    <property type="protein sequence ID" value="AXY82635.1"/>
    <property type="molecule type" value="Genomic_DNA"/>
</dbReference>
<evidence type="ECO:0000313" key="2">
    <source>
        <dbReference type="Proteomes" id="UP000277855"/>
    </source>
</evidence>
<evidence type="ECO:0000313" key="1">
    <source>
        <dbReference type="EMBL" id="AXY82635.1"/>
    </source>
</evidence>
<keyword evidence="2" id="KW-1185">Reference proteome</keyword>
<accession>A0A385IIC2</accession>
<gene>
    <name evidence="1" type="ORF">KARL1_16</name>
</gene>